<protein>
    <submittedName>
        <fullName evidence="2">Uncharacterized protein</fullName>
    </submittedName>
</protein>
<keyword evidence="3" id="KW-1185">Reference proteome</keyword>
<dbReference type="AlphaFoldDB" id="A0A066ZCC1"/>
<proteinExistence type="predicted"/>
<evidence type="ECO:0000313" key="3">
    <source>
        <dbReference type="Proteomes" id="UP000027178"/>
    </source>
</evidence>
<evidence type="ECO:0000256" key="1">
    <source>
        <dbReference type="SAM" id="MobiDB-lite"/>
    </source>
</evidence>
<feature type="compositionally biased region" description="Basic residues" evidence="1">
    <location>
        <begin position="33"/>
        <end position="42"/>
    </location>
</feature>
<sequence>MGALRPEPRGARRRADGSGRARTRIGTPDHRRDLRRQRRHRPAALSTGGHRTCTMRRVRASGGARRPDSPDRGVHMLDTLSMNPGQHCDNGLDHRSHPAARRVSGASAAILNGEEDQGRPPGRGRPRAPSDPRKVVP</sequence>
<dbReference type="EMBL" id="JNBY01000013">
    <property type="protein sequence ID" value="KDN87966.1"/>
    <property type="molecule type" value="Genomic_DNA"/>
</dbReference>
<feature type="compositionally biased region" description="Basic and acidic residues" evidence="1">
    <location>
        <begin position="65"/>
        <end position="75"/>
    </location>
</feature>
<evidence type="ECO:0000313" key="2">
    <source>
        <dbReference type="EMBL" id="KDN87966.1"/>
    </source>
</evidence>
<name>A0A066ZCC1_9ACTN</name>
<reference evidence="2 3" key="1">
    <citation type="submission" date="2014-05" db="EMBL/GenBank/DDBJ databases">
        <title>Draft Genome Sequence of Kitasatospora cheerisanensis KCTC 2395.</title>
        <authorList>
            <person name="Nam D.H."/>
        </authorList>
    </citation>
    <scope>NUCLEOTIDE SEQUENCE [LARGE SCALE GENOMIC DNA]</scope>
    <source>
        <strain evidence="2 3">KCTC 2395</strain>
    </source>
</reference>
<dbReference type="HOGENOM" id="CLU_1862507_0_0_11"/>
<organism evidence="2 3">
    <name type="scientific">Kitasatospora cheerisanensis KCTC 2395</name>
    <dbReference type="NCBI Taxonomy" id="1348663"/>
    <lineage>
        <taxon>Bacteria</taxon>
        <taxon>Bacillati</taxon>
        <taxon>Actinomycetota</taxon>
        <taxon>Actinomycetes</taxon>
        <taxon>Kitasatosporales</taxon>
        <taxon>Streptomycetaceae</taxon>
        <taxon>Kitasatospora</taxon>
    </lineage>
</organism>
<accession>A0A066ZCC1</accession>
<feature type="region of interest" description="Disordered" evidence="1">
    <location>
        <begin position="1"/>
        <end position="137"/>
    </location>
</feature>
<comment type="caution">
    <text evidence="2">The sequence shown here is derived from an EMBL/GenBank/DDBJ whole genome shotgun (WGS) entry which is preliminary data.</text>
</comment>
<dbReference type="Proteomes" id="UP000027178">
    <property type="component" value="Unassembled WGS sequence"/>
</dbReference>
<gene>
    <name evidence="2" type="ORF">KCH_02930</name>
</gene>
<feature type="compositionally biased region" description="Basic and acidic residues" evidence="1">
    <location>
        <begin position="128"/>
        <end position="137"/>
    </location>
</feature>
<feature type="compositionally biased region" description="Basic and acidic residues" evidence="1">
    <location>
        <begin position="1"/>
        <end position="19"/>
    </location>
</feature>